<comment type="caution">
    <text evidence="7">The sequence shown here is derived from an EMBL/GenBank/DDBJ whole genome shotgun (WGS) entry which is preliminary data.</text>
</comment>
<feature type="signal peptide" evidence="1">
    <location>
        <begin position="1"/>
        <end position="18"/>
    </location>
</feature>
<evidence type="ECO:0000313" key="6">
    <source>
        <dbReference type="EMBL" id="KAE9091025.1"/>
    </source>
</evidence>
<dbReference type="EMBL" id="QXGA01002856">
    <property type="protein sequence ID" value="KAE9091025.1"/>
    <property type="molecule type" value="Genomic_DNA"/>
</dbReference>
<dbReference type="EMBL" id="QXFW01002780">
    <property type="protein sequence ID" value="KAE8975485.1"/>
    <property type="molecule type" value="Genomic_DNA"/>
</dbReference>
<name>A0A6A3W008_9STRA</name>
<evidence type="ECO:0000313" key="16">
    <source>
        <dbReference type="Proteomes" id="UP000441208"/>
    </source>
</evidence>
<evidence type="ECO:0000313" key="8">
    <source>
        <dbReference type="EMBL" id="KAE9181205.1"/>
    </source>
</evidence>
<organism evidence="7 12">
    <name type="scientific">Phytophthora fragariae</name>
    <dbReference type="NCBI Taxonomy" id="53985"/>
    <lineage>
        <taxon>Eukaryota</taxon>
        <taxon>Sar</taxon>
        <taxon>Stramenopiles</taxon>
        <taxon>Oomycota</taxon>
        <taxon>Peronosporomycetes</taxon>
        <taxon>Peronosporales</taxon>
        <taxon>Peronosporaceae</taxon>
        <taxon>Phytophthora</taxon>
    </lineage>
</organism>
<dbReference type="EMBL" id="QXGC01002843">
    <property type="protein sequence ID" value="KAE9181205.1"/>
    <property type="molecule type" value="Genomic_DNA"/>
</dbReference>
<evidence type="ECO:0000256" key="1">
    <source>
        <dbReference type="SAM" id="SignalP"/>
    </source>
</evidence>
<evidence type="ECO:0000313" key="15">
    <source>
        <dbReference type="Proteomes" id="UP000440732"/>
    </source>
</evidence>
<evidence type="ECO:0000313" key="17">
    <source>
        <dbReference type="Proteomes" id="UP000460718"/>
    </source>
</evidence>
<evidence type="ECO:0000313" key="7">
    <source>
        <dbReference type="EMBL" id="KAE9174819.1"/>
    </source>
</evidence>
<dbReference type="EMBL" id="QXGD01002773">
    <property type="protein sequence ID" value="KAE9184343.1"/>
    <property type="molecule type" value="Genomic_DNA"/>
</dbReference>
<dbReference type="EMBL" id="QXGB01002812">
    <property type="protein sequence ID" value="KAE9174819.1"/>
    <property type="molecule type" value="Genomic_DNA"/>
</dbReference>
<reference evidence="11 12" key="1">
    <citation type="submission" date="2018-08" db="EMBL/GenBank/DDBJ databases">
        <title>Genomic investigation of the strawberry pathogen Phytophthora fragariae indicates pathogenicity is determined by transcriptional variation in three key races.</title>
        <authorList>
            <person name="Adams T.M."/>
            <person name="Armitage A.D."/>
            <person name="Sobczyk M.K."/>
            <person name="Bates H.J."/>
            <person name="Dunwell J.M."/>
            <person name="Nellist C.F."/>
            <person name="Harrison R.J."/>
        </authorList>
    </citation>
    <scope>NUCLEOTIDE SEQUENCE [LARGE SCALE GENOMIC DNA]</scope>
    <source>
        <strain evidence="10 13">A4</strain>
        <strain evidence="9 14">BC-1</strain>
        <strain evidence="8 18">BC-23</strain>
        <strain evidence="7 12">NOV-27</strain>
        <strain evidence="6 15">NOV-5</strain>
        <strain evidence="5 16">NOV-71</strain>
        <strain evidence="2 11">NOV-9</strain>
        <strain evidence="4 19">ONT-3</strain>
        <strain evidence="3 17">SCRP245</strain>
    </source>
</reference>
<dbReference type="Proteomes" id="UP000429523">
    <property type="component" value="Unassembled WGS sequence"/>
</dbReference>
<evidence type="ECO:0000313" key="19">
    <source>
        <dbReference type="Proteomes" id="UP000488956"/>
    </source>
</evidence>
<evidence type="ECO:0000313" key="14">
    <source>
        <dbReference type="Proteomes" id="UP000440367"/>
    </source>
</evidence>
<sequence>MKMPSWGHCAALVVSVRGHILCLVRCAALARSRSAWTRVPDLHSASCTWPQVGPVAHHLLLCSLLGTTPPPPRLARRAQLGELLP</sequence>
<evidence type="ECO:0000313" key="4">
    <source>
        <dbReference type="EMBL" id="KAE9072929.1"/>
    </source>
</evidence>
<proteinExistence type="predicted"/>
<keyword evidence="1" id="KW-0732">Signal</keyword>
<dbReference type="Proteomes" id="UP000433483">
    <property type="component" value="Unassembled WGS sequence"/>
</dbReference>
<dbReference type="AlphaFoldDB" id="A0A6A3W008"/>
<evidence type="ECO:0000313" key="9">
    <source>
        <dbReference type="EMBL" id="KAE9184343.1"/>
    </source>
</evidence>
<dbReference type="Proteomes" id="UP000460718">
    <property type="component" value="Unassembled WGS sequence"/>
</dbReference>
<evidence type="ECO:0000313" key="3">
    <source>
        <dbReference type="EMBL" id="KAE8975485.1"/>
    </source>
</evidence>
<feature type="chain" id="PRO_5036166464" description="Secreted protein" evidence="1">
    <location>
        <begin position="19"/>
        <end position="85"/>
    </location>
</feature>
<evidence type="ECO:0000313" key="11">
    <source>
        <dbReference type="Proteomes" id="UP000429523"/>
    </source>
</evidence>
<evidence type="ECO:0000313" key="13">
    <source>
        <dbReference type="Proteomes" id="UP000437068"/>
    </source>
</evidence>
<gene>
    <name evidence="10" type="ORF">PF001_g24953</name>
    <name evidence="9" type="ORF">PF002_g26462</name>
    <name evidence="8" type="ORF">PF004_g24618</name>
    <name evidence="7" type="ORF">PF005_g25686</name>
    <name evidence="6" type="ORF">PF006_g25021</name>
    <name evidence="5" type="ORF">PF007_g25703</name>
    <name evidence="2" type="ORF">PF009_g26361</name>
    <name evidence="4" type="ORF">PF010_g25284</name>
    <name evidence="3" type="ORF">PF011_g24448</name>
</gene>
<evidence type="ECO:0008006" key="20">
    <source>
        <dbReference type="Google" id="ProtNLM"/>
    </source>
</evidence>
<dbReference type="EMBL" id="QXGE01002825">
    <property type="protein sequence ID" value="KAE9278911.1"/>
    <property type="molecule type" value="Genomic_DNA"/>
</dbReference>
<dbReference type="Proteomes" id="UP000476176">
    <property type="component" value="Unassembled WGS sequence"/>
</dbReference>
<evidence type="ECO:0000313" key="5">
    <source>
        <dbReference type="EMBL" id="KAE9073706.1"/>
    </source>
</evidence>
<dbReference type="Proteomes" id="UP000488956">
    <property type="component" value="Unassembled WGS sequence"/>
</dbReference>
<dbReference type="EMBL" id="QXFZ01002795">
    <property type="protein sequence ID" value="KAE9073706.1"/>
    <property type="molecule type" value="Genomic_DNA"/>
</dbReference>
<evidence type="ECO:0000313" key="18">
    <source>
        <dbReference type="Proteomes" id="UP000476176"/>
    </source>
</evidence>
<dbReference type="EMBL" id="QXGF01002791">
    <property type="protein sequence ID" value="KAE8923390.1"/>
    <property type="molecule type" value="Genomic_DNA"/>
</dbReference>
<dbReference type="EMBL" id="QXFX01002876">
    <property type="protein sequence ID" value="KAE9072929.1"/>
    <property type="molecule type" value="Genomic_DNA"/>
</dbReference>
<evidence type="ECO:0000313" key="10">
    <source>
        <dbReference type="EMBL" id="KAE9278911.1"/>
    </source>
</evidence>
<dbReference type="Proteomes" id="UP000437068">
    <property type="component" value="Unassembled WGS sequence"/>
</dbReference>
<evidence type="ECO:0000313" key="2">
    <source>
        <dbReference type="EMBL" id="KAE8923390.1"/>
    </source>
</evidence>
<dbReference type="Proteomes" id="UP000440367">
    <property type="component" value="Unassembled WGS sequence"/>
</dbReference>
<evidence type="ECO:0000313" key="12">
    <source>
        <dbReference type="Proteomes" id="UP000433483"/>
    </source>
</evidence>
<protein>
    <recommendedName>
        <fullName evidence="20">Secreted protein</fullName>
    </recommendedName>
</protein>
<dbReference type="Proteomes" id="UP000441208">
    <property type="component" value="Unassembled WGS sequence"/>
</dbReference>
<accession>A0A6A3W008</accession>
<keyword evidence="12" id="KW-1185">Reference proteome</keyword>
<dbReference type="Proteomes" id="UP000440732">
    <property type="component" value="Unassembled WGS sequence"/>
</dbReference>